<name>A0AAE0DUX9_9ROSI</name>
<reference evidence="4" key="1">
    <citation type="journal article" date="2023" name="Plant J.">
        <title>Genome sequences and population genomics provide insights into the demographic history, inbreeding, and mutation load of two 'living fossil' tree species of Dipteronia.</title>
        <authorList>
            <person name="Feng Y."/>
            <person name="Comes H.P."/>
            <person name="Chen J."/>
            <person name="Zhu S."/>
            <person name="Lu R."/>
            <person name="Zhang X."/>
            <person name="Li P."/>
            <person name="Qiu J."/>
            <person name="Olsen K.M."/>
            <person name="Qiu Y."/>
        </authorList>
    </citation>
    <scope>NUCLEOTIDE SEQUENCE</scope>
    <source>
        <strain evidence="4">NBL</strain>
    </source>
</reference>
<dbReference type="EMBL" id="JANJYJ010000009">
    <property type="protein sequence ID" value="KAK3189430.1"/>
    <property type="molecule type" value="Genomic_DNA"/>
</dbReference>
<evidence type="ECO:0000259" key="2">
    <source>
        <dbReference type="Pfam" id="PF12090"/>
    </source>
</evidence>
<proteinExistence type="predicted"/>
<gene>
    <name evidence="4" type="ORF">Dsin_028991</name>
</gene>
<evidence type="ECO:0000259" key="3">
    <source>
        <dbReference type="Pfam" id="PF20474"/>
    </source>
</evidence>
<feature type="domain" description="Spt20-like SEP" evidence="2">
    <location>
        <begin position="27"/>
        <end position="171"/>
    </location>
</feature>
<evidence type="ECO:0000313" key="4">
    <source>
        <dbReference type="EMBL" id="KAK3189430.1"/>
    </source>
</evidence>
<dbReference type="Pfam" id="PF20474">
    <property type="entry name" value="PHL"/>
    <property type="match status" value="1"/>
</dbReference>
<dbReference type="PANTHER" id="PTHR13526">
    <property type="entry name" value="TRANSCRIPTION FACTOR SPT20 HOMOLOG"/>
    <property type="match status" value="1"/>
</dbReference>
<comment type="caution">
    <text evidence="4">The sequence shown here is derived from an EMBL/GenBank/DDBJ whole genome shotgun (WGS) entry which is preliminary data.</text>
</comment>
<dbReference type="GO" id="GO:0006357">
    <property type="term" value="P:regulation of transcription by RNA polymerase II"/>
    <property type="evidence" value="ECO:0007669"/>
    <property type="project" value="TreeGrafter"/>
</dbReference>
<dbReference type="GO" id="GO:0003712">
    <property type="term" value="F:transcription coregulator activity"/>
    <property type="evidence" value="ECO:0007669"/>
    <property type="project" value="InterPro"/>
</dbReference>
<dbReference type="AlphaFoldDB" id="A0AAE0DUX9"/>
<organism evidence="4 5">
    <name type="scientific">Dipteronia sinensis</name>
    <dbReference type="NCBI Taxonomy" id="43782"/>
    <lineage>
        <taxon>Eukaryota</taxon>
        <taxon>Viridiplantae</taxon>
        <taxon>Streptophyta</taxon>
        <taxon>Embryophyta</taxon>
        <taxon>Tracheophyta</taxon>
        <taxon>Spermatophyta</taxon>
        <taxon>Magnoliopsida</taxon>
        <taxon>eudicotyledons</taxon>
        <taxon>Gunneridae</taxon>
        <taxon>Pentapetalae</taxon>
        <taxon>rosids</taxon>
        <taxon>malvids</taxon>
        <taxon>Sapindales</taxon>
        <taxon>Sapindaceae</taxon>
        <taxon>Hippocastanoideae</taxon>
        <taxon>Acereae</taxon>
        <taxon>Dipteronia</taxon>
    </lineage>
</organism>
<feature type="region of interest" description="Disordered" evidence="1">
    <location>
        <begin position="477"/>
        <end position="509"/>
    </location>
</feature>
<dbReference type="GO" id="GO:0000124">
    <property type="term" value="C:SAGA complex"/>
    <property type="evidence" value="ECO:0007669"/>
    <property type="project" value="InterPro"/>
</dbReference>
<dbReference type="InterPro" id="IPR046468">
    <property type="entry name" value="Spt20-like_SEP"/>
</dbReference>
<evidence type="ECO:0000313" key="5">
    <source>
        <dbReference type="Proteomes" id="UP001281410"/>
    </source>
</evidence>
<feature type="domain" description="PHL" evidence="3">
    <location>
        <begin position="558"/>
        <end position="715"/>
    </location>
</feature>
<dbReference type="Pfam" id="PF12090">
    <property type="entry name" value="Spt20_SEP"/>
    <property type="match status" value="1"/>
</dbReference>
<dbReference type="Proteomes" id="UP001281410">
    <property type="component" value="Unassembled WGS sequence"/>
</dbReference>
<accession>A0AAE0DUX9</accession>
<keyword evidence="5" id="KW-1185">Reference proteome</keyword>
<feature type="compositionally biased region" description="Polar residues" evidence="1">
    <location>
        <begin position="480"/>
        <end position="489"/>
    </location>
</feature>
<evidence type="ECO:0000256" key="1">
    <source>
        <dbReference type="SAM" id="MobiDB-lite"/>
    </source>
</evidence>
<dbReference type="PANTHER" id="PTHR13526:SF23">
    <property type="entry name" value="PROTEIN PHYTOCHROME-DEPENDENT LATE-FLOWERING-LIKE"/>
    <property type="match status" value="1"/>
</dbReference>
<dbReference type="InterPro" id="IPR021950">
    <property type="entry name" value="Spt20"/>
</dbReference>
<protein>
    <submittedName>
        <fullName evidence="4">Uncharacterized protein</fullName>
    </submittedName>
</protein>
<sequence length="1017" mass="113003">MKGNYSGKGDKVADQANESVKSGVQDLEVSFSLNLFPNGFSVVKSTELFTDVPKQLRPYDGASETIITAIEYGWLPGDVFDGLSCKYVNGALLCEIRDYRNCLFNRAGSASAVNSPIFHKVSLKMCMENVIKDITSVSNDSWTYKDLLEVESRILKALQPVLHLKPEPLLDRFCREPLTKKLDLGITWSWKRRKTNDATASNPRFSKQCNKGVPSSQVTISSSVPNLQENNIVPEYIPQPNLLASEPSYQLAERCSQSVPTYLRLSNLTCVPKQRFNERNHDPGEPSSLVFPEQGTFQIQANKRPILKLPKEEPLDFSQQHPAVSQPDNILAAELLKKNTLLHHEAEKNRNERFYDKRGLSLFRNNDQQAISEVNRKLQAGMLASAVKQEPVETSDYLSLNVRNIKDKYSAIHMRSNRSNLQQLQLQQSSSMLGTSIPPANTLRDQIVYDKNARKEVGSQKRKASQNPQVTAGMRIAPVSSHQNESLPSEVSVVPAKRKKSSHPKVSSTKLGDSLAVTCNRNTTSHLQLQNRTLPQTSEVKADLLLERFLKVKAVAQRHGLNNRKCKLDKILPKKLYFFNTARIEHHLLDLEENWKSKDATTSRISLSECFLDRLNESKTRTSIYVHQSHVNQGVQIPKVDGNTHVKLVMSEKFNEGFVEASALYGHKAGIDSTRFHFLPNLKSTYSADRFAAQFTSLMVLEGYCLVHDRIESTPLHDDGCSSTQQVTVTCGVTPAAEAFKLPFSTSTPVPSTSMVTPITKSIQAVNCRPLPSLKLLSVCHSLPSGNIQTTQQLSGSNLSKMELDITTQVSPQQQQHWQQSLNKNAHLQFQMMQRHRQAQHNQLIQRMTMTGGLGAAAGGPGMVHYGEGIRGHANISPGSLSTVMSTGGSIQVPRGEQIPWNRNGSQFNNIGSNVPSSSDSRQFFSGTSDNEVQVLATTRTADSQGRALMGGYPFQRNASNMPLPMQTPSIQDMAYLLSNQQILPQNQHIPGTPPLLQPKVETSLLDDYIGNTSIGQ</sequence>
<dbReference type="InterPro" id="IPR046467">
    <property type="entry name" value="PHL_dom"/>
</dbReference>